<feature type="region of interest" description="Disordered" evidence="1">
    <location>
        <begin position="177"/>
        <end position="235"/>
    </location>
</feature>
<accession>A0A843U2L5</accession>
<protein>
    <submittedName>
        <fullName evidence="2">Uncharacterized protein</fullName>
    </submittedName>
</protein>
<proteinExistence type="predicted"/>
<reference evidence="2" key="1">
    <citation type="submission" date="2017-07" db="EMBL/GenBank/DDBJ databases">
        <title>Taro Niue Genome Assembly and Annotation.</title>
        <authorList>
            <person name="Atibalentja N."/>
            <person name="Keating K."/>
            <person name="Fields C.J."/>
        </authorList>
    </citation>
    <scope>NUCLEOTIDE SEQUENCE</scope>
    <source>
        <strain evidence="2">Niue_2</strain>
        <tissue evidence="2">Leaf</tissue>
    </source>
</reference>
<feature type="compositionally biased region" description="Basic residues" evidence="1">
    <location>
        <begin position="10"/>
        <end position="20"/>
    </location>
</feature>
<sequence>MKYPAEKYEKKKGKERKFRKYKKKALAATWDNEEATSSDSSSLESDEEEKTNLALMAGLDQLKKKDPTERFEKKKGEERKFKKYKKKAMAVAWDNEEPTSLDSSSSESEEEEKTNLALMARLDQVLQSYAPLFPFLALPSKPSISPFSSSPPSCHSCLPPFAPSLLPSLLSKPVISELPRSSKETHRRPSSVVERLATTPPSSIQSPLPSPSLDDGEPASNDGDGNDHDTHLADD</sequence>
<dbReference type="Proteomes" id="UP000652761">
    <property type="component" value="Unassembled WGS sequence"/>
</dbReference>
<feature type="region of interest" description="Disordered" evidence="1">
    <location>
        <begin position="29"/>
        <end position="114"/>
    </location>
</feature>
<organism evidence="2 3">
    <name type="scientific">Colocasia esculenta</name>
    <name type="common">Wild taro</name>
    <name type="synonym">Arum esculentum</name>
    <dbReference type="NCBI Taxonomy" id="4460"/>
    <lineage>
        <taxon>Eukaryota</taxon>
        <taxon>Viridiplantae</taxon>
        <taxon>Streptophyta</taxon>
        <taxon>Embryophyta</taxon>
        <taxon>Tracheophyta</taxon>
        <taxon>Spermatophyta</taxon>
        <taxon>Magnoliopsida</taxon>
        <taxon>Liliopsida</taxon>
        <taxon>Araceae</taxon>
        <taxon>Aroideae</taxon>
        <taxon>Colocasieae</taxon>
        <taxon>Colocasia</taxon>
    </lineage>
</organism>
<feature type="compositionally biased region" description="Basic and acidic residues" evidence="1">
    <location>
        <begin position="225"/>
        <end position="235"/>
    </location>
</feature>
<feature type="region of interest" description="Disordered" evidence="1">
    <location>
        <begin position="1"/>
        <end position="20"/>
    </location>
</feature>
<gene>
    <name evidence="2" type="ORF">Taro_008554</name>
</gene>
<dbReference type="EMBL" id="NMUH01000284">
    <property type="protein sequence ID" value="MQL76160.1"/>
    <property type="molecule type" value="Genomic_DNA"/>
</dbReference>
<evidence type="ECO:0000313" key="2">
    <source>
        <dbReference type="EMBL" id="MQL76160.1"/>
    </source>
</evidence>
<evidence type="ECO:0000313" key="3">
    <source>
        <dbReference type="Proteomes" id="UP000652761"/>
    </source>
</evidence>
<comment type="caution">
    <text evidence="2">The sequence shown here is derived from an EMBL/GenBank/DDBJ whole genome shotgun (WGS) entry which is preliminary data.</text>
</comment>
<dbReference type="AlphaFoldDB" id="A0A843U2L5"/>
<evidence type="ECO:0000256" key="1">
    <source>
        <dbReference type="SAM" id="MobiDB-lite"/>
    </source>
</evidence>
<name>A0A843U2L5_COLES</name>
<keyword evidence="3" id="KW-1185">Reference proteome</keyword>
<feature type="compositionally biased region" description="Basic and acidic residues" evidence="1">
    <location>
        <begin position="61"/>
        <end position="80"/>
    </location>
</feature>